<keyword evidence="2" id="KW-0479">Metal-binding</keyword>
<feature type="region of interest" description="Disordered" evidence="6">
    <location>
        <begin position="742"/>
        <end position="770"/>
    </location>
</feature>
<evidence type="ECO:0000256" key="4">
    <source>
        <dbReference type="ARBA" id="ARBA00023163"/>
    </source>
</evidence>
<dbReference type="InterPro" id="IPR001138">
    <property type="entry name" value="Zn2Cys6_DnaBD"/>
</dbReference>
<dbReference type="Pfam" id="PF00172">
    <property type="entry name" value="Zn_clus"/>
    <property type="match status" value="1"/>
</dbReference>
<dbReference type="GO" id="GO:0006351">
    <property type="term" value="P:DNA-templated transcription"/>
    <property type="evidence" value="ECO:0007669"/>
    <property type="project" value="InterPro"/>
</dbReference>
<dbReference type="PANTHER" id="PTHR47338">
    <property type="entry name" value="ZN(II)2CYS6 TRANSCRIPTION FACTOR (EUROFUNG)-RELATED"/>
    <property type="match status" value="1"/>
</dbReference>
<dbReference type="PANTHER" id="PTHR47338:SF29">
    <property type="entry name" value="ZN(2)-C6 FUNGAL-TYPE DOMAIN-CONTAINING PROTEIN"/>
    <property type="match status" value="1"/>
</dbReference>
<gene>
    <name evidence="8" type="ORF">DB88DRAFT_494186</name>
</gene>
<dbReference type="GO" id="GO:0000981">
    <property type="term" value="F:DNA-binding transcription factor activity, RNA polymerase II-specific"/>
    <property type="evidence" value="ECO:0007669"/>
    <property type="project" value="InterPro"/>
</dbReference>
<evidence type="ECO:0000256" key="3">
    <source>
        <dbReference type="ARBA" id="ARBA00023015"/>
    </source>
</evidence>
<dbReference type="GO" id="GO:0008270">
    <property type="term" value="F:zinc ion binding"/>
    <property type="evidence" value="ECO:0007669"/>
    <property type="project" value="InterPro"/>
</dbReference>
<dbReference type="InterPro" id="IPR007219">
    <property type="entry name" value="XnlR_reg_dom"/>
</dbReference>
<evidence type="ECO:0000259" key="7">
    <source>
        <dbReference type="PROSITE" id="PS50048"/>
    </source>
</evidence>
<evidence type="ECO:0000256" key="6">
    <source>
        <dbReference type="SAM" id="MobiDB-lite"/>
    </source>
</evidence>
<comment type="subcellular location">
    <subcellularLocation>
        <location evidence="1">Nucleus</location>
    </subcellularLocation>
</comment>
<keyword evidence="9" id="KW-1185">Reference proteome</keyword>
<feature type="domain" description="Zn(2)-C6 fungal-type" evidence="7">
    <location>
        <begin position="33"/>
        <end position="79"/>
    </location>
</feature>
<dbReference type="CDD" id="cd00067">
    <property type="entry name" value="GAL4"/>
    <property type="match status" value="1"/>
</dbReference>
<evidence type="ECO:0000256" key="2">
    <source>
        <dbReference type="ARBA" id="ARBA00022723"/>
    </source>
</evidence>
<dbReference type="SMART" id="SM00066">
    <property type="entry name" value="GAL4"/>
    <property type="match status" value="1"/>
</dbReference>
<proteinExistence type="predicted"/>
<dbReference type="GO" id="GO:0003677">
    <property type="term" value="F:DNA binding"/>
    <property type="evidence" value="ECO:0007669"/>
    <property type="project" value="InterPro"/>
</dbReference>
<dbReference type="InterPro" id="IPR036864">
    <property type="entry name" value="Zn2-C6_fun-type_DNA-bd_sf"/>
</dbReference>
<dbReference type="Proteomes" id="UP001182556">
    <property type="component" value="Unassembled WGS sequence"/>
</dbReference>
<dbReference type="AlphaFoldDB" id="A0AAD9FL00"/>
<accession>A0AAD9FL00</accession>
<feature type="region of interest" description="Disordered" evidence="6">
    <location>
        <begin position="1"/>
        <end position="21"/>
    </location>
</feature>
<dbReference type="CDD" id="cd12148">
    <property type="entry name" value="fungal_TF_MHR"/>
    <property type="match status" value="1"/>
</dbReference>
<organism evidence="8 9">
    <name type="scientific">Papiliotrema laurentii</name>
    <name type="common">Cryptococcus laurentii</name>
    <dbReference type="NCBI Taxonomy" id="5418"/>
    <lineage>
        <taxon>Eukaryota</taxon>
        <taxon>Fungi</taxon>
        <taxon>Dikarya</taxon>
        <taxon>Basidiomycota</taxon>
        <taxon>Agaricomycotina</taxon>
        <taxon>Tremellomycetes</taxon>
        <taxon>Tremellales</taxon>
        <taxon>Rhynchogastremaceae</taxon>
        <taxon>Papiliotrema</taxon>
    </lineage>
</organism>
<dbReference type="PROSITE" id="PS50048">
    <property type="entry name" value="ZN2_CY6_FUNGAL_2"/>
    <property type="match status" value="1"/>
</dbReference>
<feature type="region of interest" description="Disordered" evidence="6">
    <location>
        <begin position="83"/>
        <end position="102"/>
    </location>
</feature>
<evidence type="ECO:0000256" key="1">
    <source>
        <dbReference type="ARBA" id="ARBA00004123"/>
    </source>
</evidence>
<keyword evidence="3" id="KW-0805">Transcription regulation</keyword>
<sequence length="770" mass="86596">MSDQHTGVSLLQSSGRKHRKINRTLPQLARNAACVPCRRRRVKCDGARPVCSSCTRSYQFLARTQPNPARDSQGVQCFYDEDEHDETPQLGKRKAEDDSTDPRLTVHQLEARVAELQNALQQATGETSGHATTNASPLNFAAQVPAQSYPPFVPRVPQDPTLRDTNSVERLEPDTGPVNPPFTGVFFPGWSRRLPPPAMLDHLVFTFFNSLPSASRLFHRETFMARLALPPRHPDFPHPALLHAICAVAARYSAAVKVSSVQEIVERSLNNTNAPRQTSLDEEAASEQCFSERHWKFCQLEMRYDNCKGSKLLELLQAQVILIQYICQTAKWLDGWIMVGAMTRSAIALGLLDETEQAAHGEPRLSHSILPRPKTHWEREERRALASEVIAIDATFSASGSWPGTLPAKDEIYFPLPASKLEFMHGAHVISENPQTINSPDLFTHHPVEDSFVMYIKGSILLSRVSRFVRLLRRPDAPIKDRQSPDFIVIDKDLSDFNRTFPASLRDPLQPCPGYSNRIDTDLINAHLMHRVAAIMLHEPFAELSDPTCPSASRILVEAKSCLGVLYLIMSTTSDMALMLYPVTSVWLYHAARILVLFYHRSLEVNDQTTARTLLTEIEVFQMAFAAMGNRFAMGAVHCGMVDAMVRRIHEEFGLPEQGWRWSPQGWPTSQQQSSALNYQAGMRATNPRLPLLPGTHPDGMAWGESGRQLSYRQIFDQQRAFVGQSPNAGYPFATRLRTEFTPPTTWSTADRKDFRSESSGAEPRIWRLD</sequence>
<feature type="compositionally biased region" description="Polar residues" evidence="6">
    <location>
        <begin position="1"/>
        <end position="14"/>
    </location>
</feature>
<evidence type="ECO:0000313" key="8">
    <source>
        <dbReference type="EMBL" id="KAK1923200.1"/>
    </source>
</evidence>
<dbReference type="InterPro" id="IPR050815">
    <property type="entry name" value="TF_fung"/>
</dbReference>
<dbReference type="Gene3D" id="4.10.240.10">
    <property type="entry name" value="Zn(2)-C6 fungal-type DNA-binding domain"/>
    <property type="match status" value="1"/>
</dbReference>
<evidence type="ECO:0000313" key="9">
    <source>
        <dbReference type="Proteomes" id="UP001182556"/>
    </source>
</evidence>
<reference evidence="8" key="1">
    <citation type="submission" date="2023-02" db="EMBL/GenBank/DDBJ databases">
        <title>Identification and recombinant expression of a fungal hydrolase from Papiliotrema laurentii that hydrolyzes apple cutin and clears colloidal polyester polyurethane.</title>
        <authorList>
            <consortium name="DOE Joint Genome Institute"/>
            <person name="Roman V.A."/>
            <person name="Bojanowski C."/>
            <person name="Crable B.R."/>
            <person name="Wagner D.N."/>
            <person name="Hung C.S."/>
            <person name="Nadeau L.J."/>
            <person name="Schratz L."/>
            <person name="Haridas S."/>
            <person name="Pangilinan J."/>
            <person name="Lipzen A."/>
            <person name="Na H."/>
            <person name="Yan M."/>
            <person name="Ng V."/>
            <person name="Grigoriev I.V."/>
            <person name="Spatafora J.W."/>
            <person name="Barlow D."/>
            <person name="Biffinger J."/>
            <person name="Kelley-Loughnane N."/>
            <person name="Varaljay V.A."/>
            <person name="Crookes-Goodson W.J."/>
        </authorList>
    </citation>
    <scope>NUCLEOTIDE SEQUENCE</scope>
    <source>
        <strain evidence="8">5307AH</strain>
    </source>
</reference>
<keyword evidence="5" id="KW-0539">Nucleus</keyword>
<protein>
    <recommendedName>
        <fullName evidence="7">Zn(2)-C6 fungal-type domain-containing protein</fullName>
    </recommendedName>
</protein>
<name>A0AAD9FL00_PAPLA</name>
<dbReference type="GO" id="GO:0005634">
    <property type="term" value="C:nucleus"/>
    <property type="evidence" value="ECO:0007669"/>
    <property type="project" value="UniProtKB-SubCell"/>
</dbReference>
<dbReference type="EMBL" id="JAODAN010000007">
    <property type="protein sequence ID" value="KAK1923200.1"/>
    <property type="molecule type" value="Genomic_DNA"/>
</dbReference>
<keyword evidence="4" id="KW-0804">Transcription</keyword>
<evidence type="ECO:0000256" key="5">
    <source>
        <dbReference type="ARBA" id="ARBA00023242"/>
    </source>
</evidence>
<dbReference type="SUPFAM" id="SSF57701">
    <property type="entry name" value="Zn2/Cys6 DNA-binding domain"/>
    <property type="match status" value="1"/>
</dbReference>
<dbReference type="SMART" id="SM00906">
    <property type="entry name" value="Fungal_trans"/>
    <property type="match status" value="1"/>
</dbReference>
<comment type="caution">
    <text evidence="8">The sequence shown here is derived from an EMBL/GenBank/DDBJ whole genome shotgun (WGS) entry which is preliminary data.</text>
</comment>